<evidence type="ECO:0000256" key="11">
    <source>
        <dbReference type="ARBA" id="ARBA00023306"/>
    </source>
</evidence>
<sequence>VFGAVMAIVAILLIIVYVQKTLFSRLGGAILVLNELTHGNLDVEIQTKRSFFESDEDEIGRLIEALDIYKSSLKELNEERISRRRARVGRDKLIIGKMKLLSSQLEGDAKALLQKDVHEMEKLTERGDAQADENSSKLISVAFERMSDEVSALIDARTSELEHARDEADEANLAKSKFLANMSHELRTPLNAIIGYSELLLEEVEEAGMETMSSDLKRITDSGTHLLNLINDILDISKIEAGRLELYITNFEISKVMNILESVAIPIAEKNKNEVKFNIESNLGSMNSDETRLRQSILNLISNACKFTENGLIKISALSALRDKEEMLGFSVSDTGIGMNKEQLENIFEEFKQASDDTTSKFGGTGLGLSITKNLIEMMGGELSVKSEVGVGSVFTILVPRNIQEDAPKPAPSTEVNDLDVIEASDFPIVLIIDDDAFLHDIIKRKLTSEEFRIVSAMGGVEGLEKARKFSPDVILLDILMPDKDGWEVMLELKKDESLKDVPVIVISTLDDDNSASSLGAKVFMKKPIEKDELLKHINDLFSGDVDGK</sequence>
<dbReference type="SMART" id="SM00448">
    <property type="entry name" value="REC"/>
    <property type="match status" value="1"/>
</dbReference>
<dbReference type="Gene3D" id="3.30.565.10">
    <property type="entry name" value="Histidine kinase-like ATPase, C-terminal domain"/>
    <property type="match status" value="1"/>
</dbReference>
<accession>A0A382ETH3</accession>
<dbReference type="Pfam" id="PF00512">
    <property type="entry name" value="HisKA"/>
    <property type="match status" value="1"/>
</dbReference>
<feature type="non-terminal residue" evidence="15">
    <location>
        <position position="549"/>
    </location>
</feature>
<dbReference type="AlphaFoldDB" id="A0A382ETH3"/>
<dbReference type="InterPro" id="IPR001789">
    <property type="entry name" value="Sig_transdc_resp-reg_receiver"/>
</dbReference>
<evidence type="ECO:0000256" key="10">
    <source>
        <dbReference type="ARBA" id="ARBA00023136"/>
    </source>
</evidence>
<keyword evidence="7" id="KW-0418">Kinase</keyword>
<name>A0A382ETH3_9ZZZZ</name>
<dbReference type="GO" id="GO:0005524">
    <property type="term" value="F:ATP binding"/>
    <property type="evidence" value="ECO:0007669"/>
    <property type="project" value="UniProtKB-KW"/>
</dbReference>
<evidence type="ECO:0000256" key="3">
    <source>
        <dbReference type="ARBA" id="ARBA00012438"/>
    </source>
</evidence>
<evidence type="ECO:0000313" key="15">
    <source>
        <dbReference type="EMBL" id="SVB53444.1"/>
    </source>
</evidence>
<dbReference type="SUPFAM" id="SSF52172">
    <property type="entry name" value="CheY-like"/>
    <property type="match status" value="1"/>
</dbReference>
<dbReference type="SMART" id="SM00388">
    <property type="entry name" value="HisKA"/>
    <property type="match status" value="1"/>
</dbReference>
<dbReference type="InterPro" id="IPR005467">
    <property type="entry name" value="His_kinase_dom"/>
</dbReference>
<keyword evidence="5" id="KW-0808">Transferase</keyword>
<dbReference type="Gene3D" id="3.40.50.2300">
    <property type="match status" value="1"/>
</dbReference>
<dbReference type="GO" id="GO:0005886">
    <property type="term" value="C:plasma membrane"/>
    <property type="evidence" value="ECO:0007669"/>
    <property type="project" value="TreeGrafter"/>
</dbReference>
<dbReference type="GO" id="GO:0009927">
    <property type="term" value="F:histidine phosphotransfer kinase activity"/>
    <property type="evidence" value="ECO:0007669"/>
    <property type="project" value="TreeGrafter"/>
</dbReference>
<feature type="domain" description="Histidine kinase" evidence="12">
    <location>
        <begin position="181"/>
        <end position="403"/>
    </location>
</feature>
<dbReference type="InterPro" id="IPR036890">
    <property type="entry name" value="HATPase_C_sf"/>
</dbReference>
<dbReference type="CDD" id="cd16922">
    <property type="entry name" value="HATPase_EvgS-ArcB-TorS-like"/>
    <property type="match status" value="1"/>
</dbReference>
<dbReference type="InterPro" id="IPR003660">
    <property type="entry name" value="HAMP_dom"/>
</dbReference>
<keyword evidence="4" id="KW-0597">Phosphoprotein</keyword>
<dbReference type="SUPFAM" id="SSF47384">
    <property type="entry name" value="Homodimeric domain of signal transducing histidine kinase"/>
    <property type="match status" value="1"/>
</dbReference>
<dbReference type="GO" id="GO:0000155">
    <property type="term" value="F:phosphorelay sensor kinase activity"/>
    <property type="evidence" value="ECO:0007669"/>
    <property type="project" value="InterPro"/>
</dbReference>
<keyword evidence="11" id="KW-0131">Cell cycle</keyword>
<dbReference type="Gene3D" id="1.10.287.130">
    <property type="match status" value="1"/>
</dbReference>
<dbReference type="EMBL" id="UINC01045999">
    <property type="protein sequence ID" value="SVB53444.1"/>
    <property type="molecule type" value="Genomic_DNA"/>
</dbReference>
<evidence type="ECO:0000256" key="1">
    <source>
        <dbReference type="ARBA" id="ARBA00000085"/>
    </source>
</evidence>
<dbReference type="CDD" id="cd00082">
    <property type="entry name" value="HisKA"/>
    <property type="match status" value="1"/>
</dbReference>
<evidence type="ECO:0000256" key="6">
    <source>
        <dbReference type="ARBA" id="ARBA00022741"/>
    </source>
</evidence>
<gene>
    <name evidence="15" type="ORF">METZ01_LOCUS206298</name>
</gene>
<keyword evidence="8" id="KW-0067">ATP-binding</keyword>
<dbReference type="Pfam" id="PF02518">
    <property type="entry name" value="HATPase_c"/>
    <property type="match status" value="1"/>
</dbReference>
<protein>
    <recommendedName>
        <fullName evidence="3">histidine kinase</fullName>
        <ecNumber evidence="3">2.7.13.3</ecNumber>
    </recommendedName>
</protein>
<dbReference type="InterPro" id="IPR003594">
    <property type="entry name" value="HATPase_dom"/>
</dbReference>
<proteinExistence type="predicted"/>
<evidence type="ECO:0000256" key="7">
    <source>
        <dbReference type="ARBA" id="ARBA00022777"/>
    </source>
</evidence>
<keyword evidence="9" id="KW-0902">Two-component regulatory system</keyword>
<evidence type="ECO:0000259" key="14">
    <source>
        <dbReference type="PROSITE" id="PS50885"/>
    </source>
</evidence>
<dbReference type="FunFam" id="1.10.287.130:FF:000038">
    <property type="entry name" value="Sensory transduction histidine kinase"/>
    <property type="match status" value="1"/>
</dbReference>
<dbReference type="PANTHER" id="PTHR43047:SF72">
    <property type="entry name" value="OSMOSENSING HISTIDINE PROTEIN KINASE SLN1"/>
    <property type="match status" value="1"/>
</dbReference>
<keyword evidence="6" id="KW-0547">Nucleotide-binding</keyword>
<reference evidence="15" key="1">
    <citation type="submission" date="2018-05" db="EMBL/GenBank/DDBJ databases">
        <authorList>
            <person name="Lanie J.A."/>
            <person name="Ng W.-L."/>
            <person name="Kazmierczak K.M."/>
            <person name="Andrzejewski T.M."/>
            <person name="Davidsen T.M."/>
            <person name="Wayne K.J."/>
            <person name="Tettelin H."/>
            <person name="Glass J.I."/>
            <person name="Rusch D."/>
            <person name="Podicherti R."/>
            <person name="Tsui H.-C.T."/>
            <person name="Winkler M.E."/>
        </authorList>
    </citation>
    <scope>NUCLEOTIDE SEQUENCE</scope>
</reference>
<dbReference type="InterPro" id="IPR004358">
    <property type="entry name" value="Sig_transdc_His_kin-like_C"/>
</dbReference>
<organism evidence="15">
    <name type="scientific">marine metagenome</name>
    <dbReference type="NCBI Taxonomy" id="408172"/>
    <lineage>
        <taxon>unclassified sequences</taxon>
        <taxon>metagenomes</taxon>
        <taxon>ecological metagenomes</taxon>
    </lineage>
</organism>
<dbReference type="Gene3D" id="6.10.340.10">
    <property type="match status" value="1"/>
</dbReference>
<dbReference type="PROSITE" id="PS50110">
    <property type="entry name" value="RESPONSE_REGULATORY"/>
    <property type="match status" value="1"/>
</dbReference>
<evidence type="ECO:0000256" key="8">
    <source>
        <dbReference type="ARBA" id="ARBA00022840"/>
    </source>
</evidence>
<evidence type="ECO:0000259" key="13">
    <source>
        <dbReference type="PROSITE" id="PS50110"/>
    </source>
</evidence>
<evidence type="ECO:0000259" key="12">
    <source>
        <dbReference type="PROSITE" id="PS50109"/>
    </source>
</evidence>
<evidence type="ECO:0000256" key="9">
    <source>
        <dbReference type="ARBA" id="ARBA00023012"/>
    </source>
</evidence>
<evidence type="ECO:0000256" key="4">
    <source>
        <dbReference type="ARBA" id="ARBA00022553"/>
    </source>
</evidence>
<dbReference type="SUPFAM" id="SSF55874">
    <property type="entry name" value="ATPase domain of HSP90 chaperone/DNA topoisomerase II/histidine kinase"/>
    <property type="match status" value="1"/>
</dbReference>
<feature type="domain" description="Response regulatory" evidence="13">
    <location>
        <begin position="429"/>
        <end position="542"/>
    </location>
</feature>
<comment type="catalytic activity">
    <reaction evidence="1">
        <text>ATP + protein L-histidine = ADP + protein N-phospho-L-histidine.</text>
        <dbReference type="EC" id="2.7.13.3"/>
    </reaction>
</comment>
<evidence type="ECO:0000256" key="2">
    <source>
        <dbReference type="ARBA" id="ARBA00004370"/>
    </source>
</evidence>
<dbReference type="FunFam" id="3.30.565.10:FF:000010">
    <property type="entry name" value="Sensor histidine kinase RcsC"/>
    <property type="match status" value="1"/>
</dbReference>
<dbReference type="InterPro" id="IPR011006">
    <property type="entry name" value="CheY-like_superfamily"/>
</dbReference>
<dbReference type="InterPro" id="IPR003661">
    <property type="entry name" value="HisK_dim/P_dom"/>
</dbReference>
<feature type="non-terminal residue" evidence="15">
    <location>
        <position position="1"/>
    </location>
</feature>
<dbReference type="InterPro" id="IPR036097">
    <property type="entry name" value="HisK_dim/P_sf"/>
</dbReference>
<keyword evidence="10" id="KW-0472">Membrane</keyword>
<dbReference type="PROSITE" id="PS50109">
    <property type="entry name" value="HIS_KIN"/>
    <property type="match status" value="1"/>
</dbReference>
<dbReference type="PANTHER" id="PTHR43047">
    <property type="entry name" value="TWO-COMPONENT HISTIDINE PROTEIN KINASE"/>
    <property type="match status" value="1"/>
</dbReference>
<dbReference type="PRINTS" id="PR00344">
    <property type="entry name" value="BCTRLSENSOR"/>
</dbReference>
<dbReference type="SMART" id="SM00387">
    <property type="entry name" value="HATPase_c"/>
    <property type="match status" value="1"/>
</dbReference>
<evidence type="ECO:0000256" key="5">
    <source>
        <dbReference type="ARBA" id="ARBA00022679"/>
    </source>
</evidence>
<comment type="subcellular location">
    <subcellularLocation>
        <location evidence="2">Membrane</location>
    </subcellularLocation>
</comment>
<feature type="domain" description="HAMP" evidence="14">
    <location>
        <begin position="20"/>
        <end position="78"/>
    </location>
</feature>
<dbReference type="PROSITE" id="PS50885">
    <property type="entry name" value="HAMP"/>
    <property type="match status" value="1"/>
</dbReference>
<dbReference type="EC" id="2.7.13.3" evidence="3"/>
<dbReference type="Pfam" id="PF00072">
    <property type="entry name" value="Response_reg"/>
    <property type="match status" value="1"/>
</dbReference>